<evidence type="ECO:0000256" key="4">
    <source>
        <dbReference type="ARBA" id="ARBA00022475"/>
    </source>
</evidence>
<evidence type="ECO:0000313" key="12">
    <source>
        <dbReference type="Proteomes" id="UP000245081"/>
    </source>
</evidence>
<organism evidence="11 12">
    <name type="scientific">Novimethylophilus kurashikiensis</name>
    <dbReference type="NCBI Taxonomy" id="1825523"/>
    <lineage>
        <taxon>Bacteria</taxon>
        <taxon>Pseudomonadati</taxon>
        <taxon>Pseudomonadota</taxon>
        <taxon>Betaproteobacteria</taxon>
        <taxon>Nitrosomonadales</taxon>
        <taxon>Methylophilaceae</taxon>
        <taxon>Novimethylophilus</taxon>
    </lineage>
</organism>
<keyword evidence="5 9" id="KW-0812">Transmembrane</keyword>
<evidence type="ECO:0000256" key="8">
    <source>
        <dbReference type="ARBA" id="ARBA00023136"/>
    </source>
</evidence>
<proteinExistence type="predicted"/>
<feature type="domain" description="Cation/H+ exchanger transmembrane" evidence="10">
    <location>
        <begin position="17"/>
        <end position="271"/>
    </location>
</feature>
<evidence type="ECO:0000259" key="10">
    <source>
        <dbReference type="Pfam" id="PF00999"/>
    </source>
</evidence>
<comment type="caution">
    <text evidence="11">The sequence shown here is derived from an EMBL/GenBank/DDBJ whole genome shotgun (WGS) entry which is preliminary data.</text>
</comment>
<feature type="transmembrane region" description="Helical" evidence="9">
    <location>
        <begin position="31"/>
        <end position="51"/>
    </location>
</feature>
<feature type="transmembrane region" description="Helical" evidence="9">
    <location>
        <begin position="164"/>
        <end position="182"/>
    </location>
</feature>
<feature type="domain" description="Cation/H+ exchanger transmembrane" evidence="10">
    <location>
        <begin position="327"/>
        <end position="428"/>
    </location>
</feature>
<dbReference type="PANTHER" id="PTHR32507:SF8">
    <property type="entry name" value="CNH1P"/>
    <property type="match status" value="1"/>
</dbReference>
<feature type="transmembrane region" description="Helical" evidence="9">
    <location>
        <begin position="404"/>
        <end position="427"/>
    </location>
</feature>
<sequence>MLFAVWALIIGTLLIMMTLSGSMLKRLPVSTAMFYLAVGYGLGPGGLNLLTPDPIAHAGVLERLTECALLISLFASGLKLGVPLTDKHWWLPLRLAFVSMAITVGLLSLVGIWALHLAPGVAILLAAILAPTDPVLASEVQVEEAGDRDRVRFGLTGEGGLNDGTAYAFISLGLSLLGLHEAGEFGWRWIVLDVLWGFGGGLLIGGCLGMLVGKLVLFLRTEYQEAVGLDEFLSLGLIALAYGCAMLCYCSGFLAVFAAGLALQRTESRTSSKPASLVPVAAVGLPDKETREAIATSPDHAGAYLMQAVRNFNSQLENIVELTVVLLIGAILTYVGLSKITFWFPALLFLVIRPLSVWLGLRGMKIAADQQWLMSWFGIRGVGSLYYLLYAINHGLALQPAQLLIALTLATVVASIVFHGISMSPLMKLYGSSKARRGK</sequence>
<accession>A0A2R5F9X9</accession>
<keyword evidence="6 9" id="KW-1133">Transmembrane helix</keyword>
<feature type="transmembrane region" description="Helical" evidence="9">
    <location>
        <begin position="373"/>
        <end position="392"/>
    </location>
</feature>
<dbReference type="EMBL" id="BDOQ01000013">
    <property type="protein sequence ID" value="GBG15040.1"/>
    <property type="molecule type" value="Genomic_DNA"/>
</dbReference>
<dbReference type="GO" id="GO:0015297">
    <property type="term" value="F:antiporter activity"/>
    <property type="evidence" value="ECO:0007669"/>
    <property type="project" value="UniProtKB-KW"/>
</dbReference>
<feature type="transmembrane region" description="Helical" evidence="9">
    <location>
        <begin position="239"/>
        <end position="263"/>
    </location>
</feature>
<evidence type="ECO:0000256" key="6">
    <source>
        <dbReference type="ARBA" id="ARBA00022989"/>
    </source>
</evidence>
<dbReference type="Pfam" id="PF00999">
    <property type="entry name" value="Na_H_Exchanger"/>
    <property type="match status" value="2"/>
</dbReference>
<feature type="transmembrane region" description="Helical" evidence="9">
    <location>
        <begin position="6"/>
        <end position="24"/>
    </location>
</feature>
<evidence type="ECO:0000256" key="7">
    <source>
        <dbReference type="ARBA" id="ARBA00023065"/>
    </source>
</evidence>
<dbReference type="AlphaFoldDB" id="A0A2R5F9X9"/>
<keyword evidence="7" id="KW-0406">Ion transport</keyword>
<dbReference type="GO" id="GO:1902600">
    <property type="term" value="P:proton transmembrane transport"/>
    <property type="evidence" value="ECO:0007669"/>
    <property type="project" value="InterPro"/>
</dbReference>
<keyword evidence="4" id="KW-1003">Cell membrane</keyword>
<evidence type="ECO:0000313" key="11">
    <source>
        <dbReference type="EMBL" id="GBG15040.1"/>
    </source>
</evidence>
<keyword evidence="8 9" id="KW-0472">Membrane</keyword>
<dbReference type="RefSeq" id="WP_109016205.1">
    <property type="nucleotide sequence ID" value="NZ_BDOQ01000013.1"/>
</dbReference>
<dbReference type="Gene3D" id="1.20.1530.20">
    <property type="match status" value="1"/>
</dbReference>
<feature type="transmembrane region" description="Helical" evidence="9">
    <location>
        <begin position="194"/>
        <end position="219"/>
    </location>
</feature>
<dbReference type="Proteomes" id="UP000245081">
    <property type="component" value="Unassembled WGS sequence"/>
</dbReference>
<evidence type="ECO:0000256" key="9">
    <source>
        <dbReference type="SAM" id="Phobius"/>
    </source>
</evidence>
<gene>
    <name evidence="11" type="ORF">NMK_2641</name>
</gene>
<keyword evidence="3" id="KW-0050">Antiport</keyword>
<dbReference type="OrthoDB" id="9810860at2"/>
<reference evidence="11 12" key="1">
    <citation type="journal article" date="2018" name="Environ. Microbiol.">
        <title>Isolation and genomic characterization of Novimethylophilus kurashikiensis gen. nov. sp. nov., a new lanthanide-dependent methylotrophic species of Methylophilaceae.</title>
        <authorList>
            <person name="Lv H."/>
            <person name="Sahin N."/>
            <person name="Tani A."/>
        </authorList>
    </citation>
    <scope>NUCLEOTIDE SEQUENCE [LARGE SCALE GENOMIC DNA]</scope>
    <source>
        <strain evidence="11 12">La2-4</strain>
    </source>
</reference>
<evidence type="ECO:0000256" key="1">
    <source>
        <dbReference type="ARBA" id="ARBA00004651"/>
    </source>
</evidence>
<evidence type="ECO:0000256" key="2">
    <source>
        <dbReference type="ARBA" id="ARBA00022448"/>
    </source>
</evidence>
<feature type="transmembrane region" description="Helical" evidence="9">
    <location>
        <begin position="319"/>
        <end position="337"/>
    </location>
</feature>
<evidence type="ECO:0000256" key="5">
    <source>
        <dbReference type="ARBA" id="ARBA00022692"/>
    </source>
</evidence>
<dbReference type="InterPro" id="IPR006153">
    <property type="entry name" value="Cation/H_exchanger_TM"/>
</dbReference>
<dbReference type="PANTHER" id="PTHR32507">
    <property type="entry name" value="NA(+)/H(+) ANTIPORTER 1"/>
    <property type="match status" value="1"/>
</dbReference>
<dbReference type="InterPro" id="IPR038770">
    <property type="entry name" value="Na+/solute_symporter_sf"/>
</dbReference>
<comment type="subcellular location">
    <subcellularLocation>
        <location evidence="1">Cell membrane</location>
        <topology evidence="1">Multi-pass membrane protein</topology>
    </subcellularLocation>
</comment>
<dbReference type="GO" id="GO:0005886">
    <property type="term" value="C:plasma membrane"/>
    <property type="evidence" value="ECO:0007669"/>
    <property type="project" value="UniProtKB-SubCell"/>
</dbReference>
<keyword evidence="2" id="KW-0813">Transport</keyword>
<feature type="transmembrane region" description="Helical" evidence="9">
    <location>
        <begin position="343"/>
        <end position="361"/>
    </location>
</feature>
<evidence type="ECO:0000256" key="3">
    <source>
        <dbReference type="ARBA" id="ARBA00022449"/>
    </source>
</evidence>
<keyword evidence="12" id="KW-1185">Reference proteome</keyword>
<feature type="transmembrane region" description="Helical" evidence="9">
    <location>
        <begin position="94"/>
        <end position="115"/>
    </location>
</feature>
<protein>
    <submittedName>
        <fullName evidence="11">Sodium:proton antiporter</fullName>
    </submittedName>
</protein>
<name>A0A2R5F9X9_9PROT</name>